<evidence type="ECO:0000313" key="2">
    <source>
        <dbReference type="Proteomes" id="UP000311919"/>
    </source>
</evidence>
<dbReference type="AlphaFoldDB" id="A0A4Z2CL07"/>
<comment type="caution">
    <text evidence="1">The sequence shown here is derived from an EMBL/GenBank/DDBJ whole genome shotgun (WGS) entry which is preliminary data.</text>
</comment>
<protein>
    <submittedName>
        <fullName evidence="1">Uncharacterized protein</fullName>
    </submittedName>
</protein>
<proteinExistence type="predicted"/>
<dbReference type="EMBL" id="SKCS01000738">
    <property type="protein sequence ID" value="TNN04895.1"/>
    <property type="molecule type" value="Genomic_DNA"/>
</dbReference>
<dbReference type="Proteomes" id="UP000311919">
    <property type="component" value="Unassembled WGS sequence"/>
</dbReference>
<evidence type="ECO:0000313" key="1">
    <source>
        <dbReference type="EMBL" id="TNN04895.1"/>
    </source>
</evidence>
<reference evidence="1 2" key="1">
    <citation type="submission" date="2019-03" db="EMBL/GenBank/DDBJ databases">
        <title>An improved genome assembly of the fluke Schistosoma japonicum.</title>
        <authorList>
            <person name="Hu W."/>
            <person name="Luo F."/>
            <person name="Yin M."/>
            <person name="Mo X."/>
            <person name="Sun C."/>
            <person name="Wu Q."/>
            <person name="Zhu B."/>
            <person name="Xiang M."/>
            <person name="Wang J."/>
            <person name="Wang Y."/>
            <person name="Zhang T."/>
            <person name="Xu B."/>
            <person name="Zheng H."/>
            <person name="Feng Z."/>
        </authorList>
    </citation>
    <scope>NUCLEOTIDE SEQUENCE [LARGE SCALE GENOMIC DNA]</scope>
    <source>
        <strain evidence="1">HuSjv2</strain>
        <tissue evidence="1">Worms</tissue>
    </source>
</reference>
<keyword evidence="2" id="KW-1185">Reference proteome</keyword>
<name>A0A4Z2CL07_SCHJA</name>
<accession>A0A4Z2CL07</accession>
<feature type="non-terminal residue" evidence="1">
    <location>
        <position position="73"/>
    </location>
</feature>
<gene>
    <name evidence="1" type="ORF">EWB00_010157</name>
</gene>
<sequence>MNKKISKLKDWIYGQKQNFHAIGMNLKKPNEFIIQATNLANAAWKQQKSAMVYQTKMIPLLSTINTTFSELQS</sequence>
<organism evidence="1 2">
    <name type="scientific">Schistosoma japonicum</name>
    <name type="common">Blood fluke</name>
    <dbReference type="NCBI Taxonomy" id="6182"/>
    <lineage>
        <taxon>Eukaryota</taxon>
        <taxon>Metazoa</taxon>
        <taxon>Spiralia</taxon>
        <taxon>Lophotrochozoa</taxon>
        <taxon>Platyhelminthes</taxon>
        <taxon>Trematoda</taxon>
        <taxon>Digenea</taxon>
        <taxon>Strigeidida</taxon>
        <taxon>Schistosomatoidea</taxon>
        <taxon>Schistosomatidae</taxon>
        <taxon>Schistosoma</taxon>
    </lineage>
</organism>